<dbReference type="PANTHER" id="PTHR46654">
    <property type="entry name" value="E3 UBIQUITIN-PROTEIN LIGASE HECTD3"/>
    <property type="match status" value="1"/>
</dbReference>
<dbReference type="SUPFAM" id="SSF56204">
    <property type="entry name" value="Hect, E3 ligase catalytic domain"/>
    <property type="match status" value="1"/>
</dbReference>
<evidence type="ECO:0000313" key="5">
    <source>
        <dbReference type="Proteomes" id="UP000019132"/>
    </source>
</evidence>
<reference evidence="4" key="3">
    <citation type="submission" date="2015-02" db="UniProtKB">
        <authorList>
            <consortium name="EnsemblProtists"/>
        </authorList>
    </citation>
    <scope>IDENTIFICATION</scope>
    <source>
        <strain evidence="4">DAOM BR144</strain>
    </source>
</reference>
<dbReference type="Proteomes" id="UP000019132">
    <property type="component" value="Unassembled WGS sequence"/>
</dbReference>
<dbReference type="eggNOG" id="KOG1426">
    <property type="taxonomic scope" value="Eukaryota"/>
</dbReference>
<dbReference type="AlphaFoldDB" id="K3X886"/>
<dbReference type="OMA" id="WETREEY"/>
<accession>K3X886</accession>
<dbReference type="PROSITE" id="PS50237">
    <property type="entry name" value="HECT"/>
    <property type="match status" value="1"/>
</dbReference>
<dbReference type="Gene3D" id="3.30.2160.10">
    <property type="entry name" value="Hect, E3 ligase catalytic domain"/>
    <property type="match status" value="1"/>
</dbReference>
<organism evidence="4 5">
    <name type="scientific">Globisporangium ultimum (strain ATCC 200006 / CBS 805.95 / DAOM BR144)</name>
    <name type="common">Pythium ultimum</name>
    <dbReference type="NCBI Taxonomy" id="431595"/>
    <lineage>
        <taxon>Eukaryota</taxon>
        <taxon>Sar</taxon>
        <taxon>Stramenopiles</taxon>
        <taxon>Oomycota</taxon>
        <taxon>Peronosporomycetes</taxon>
        <taxon>Pythiales</taxon>
        <taxon>Pythiaceae</taxon>
        <taxon>Globisporangium</taxon>
    </lineage>
</organism>
<feature type="domain" description="HECT" evidence="3">
    <location>
        <begin position="22"/>
        <end position="380"/>
    </location>
</feature>
<dbReference type="Gene3D" id="3.90.1750.10">
    <property type="entry name" value="Hect, E3 ligase catalytic domains"/>
    <property type="match status" value="1"/>
</dbReference>
<dbReference type="PANTHER" id="PTHR46654:SF1">
    <property type="entry name" value="E3 UBIQUITIN-PROTEIN LIGASE HECTD3"/>
    <property type="match status" value="1"/>
</dbReference>
<dbReference type="Gene3D" id="3.30.2410.10">
    <property type="entry name" value="Hect, E3 ligase catalytic domain"/>
    <property type="match status" value="1"/>
</dbReference>
<protein>
    <recommendedName>
        <fullName evidence="3">HECT domain-containing protein</fullName>
    </recommendedName>
</protein>
<dbReference type="SMART" id="SM00119">
    <property type="entry name" value="HECTc"/>
    <property type="match status" value="1"/>
</dbReference>
<evidence type="ECO:0000313" key="4">
    <source>
        <dbReference type="EnsemblProtists" id="PYU1_T013435"/>
    </source>
</evidence>
<reference evidence="5" key="2">
    <citation type="submission" date="2010-04" db="EMBL/GenBank/DDBJ databases">
        <authorList>
            <person name="Buell R."/>
            <person name="Hamilton J."/>
            <person name="Hostetler J."/>
        </authorList>
    </citation>
    <scope>NUCLEOTIDE SEQUENCE [LARGE SCALE GENOMIC DNA]</scope>
    <source>
        <strain evidence="5">DAOM:BR144</strain>
    </source>
</reference>
<dbReference type="InterPro" id="IPR035983">
    <property type="entry name" value="Hect_E3_ubiquitin_ligase"/>
</dbReference>
<keyword evidence="5" id="KW-1185">Reference proteome</keyword>
<name>K3X886_GLOUD</name>
<dbReference type="HOGENOM" id="CLU_002173_11_1_1"/>
<dbReference type="EnsemblProtists" id="PYU1_T013435">
    <property type="protein sequence ID" value="PYU1_T013435"/>
    <property type="gene ID" value="PYU1_G013406"/>
</dbReference>
<keyword evidence="1 2" id="KW-0833">Ubl conjugation pathway</keyword>
<dbReference type="InParanoid" id="K3X886"/>
<reference evidence="5" key="1">
    <citation type="journal article" date="2010" name="Genome Biol.">
        <title>Genome sequence of the necrotrophic plant pathogen Pythium ultimum reveals original pathogenicity mechanisms and effector repertoire.</title>
        <authorList>
            <person name="Levesque C.A."/>
            <person name="Brouwer H."/>
            <person name="Cano L."/>
            <person name="Hamilton J.P."/>
            <person name="Holt C."/>
            <person name="Huitema E."/>
            <person name="Raffaele S."/>
            <person name="Robideau G.P."/>
            <person name="Thines M."/>
            <person name="Win J."/>
            <person name="Zerillo M.M."/>
            <person name="Beakes G.W."/>
            <person name="Boore J.L."/>
            <person name="Busam D."/>
            <person name="Dumas B."/>
            <person name="Ferriera S."/>
            <person name="Fuerstenberg S.I."/>
            <person name="Gachon C.M."/>
            <person name="Gaulin E."/>
            <person name="Govers F."/>
            <person name="Grenville-Briggs L."/>
            <person name="Horner N."/>
            <person name="Hostetler J."/>
            <person name="Jiang R.H."/>
            <person name="Johnson J."/>
            <person name="Krajaejun T."/>
            <person name="Lin H."/>
            <person name="Meijer H.J."/>
            <person name="Moore B."/>
            <person name="Morris P."/>
            <person name="Phuntmart V."/>
            <person name="Puiu D."/>
            <person name="Shetty J."/>
            <person name="Stajich J.E."/>
            <person name="Tripathy S."/>
            <person name="Wawra S."/>
            <person name="van West P."/>
            <person name="Whitty B.R."/>
            <person name="Coutinho P.M."/>
            <person name="Henrissat B."/>
            <person name="Martin F."/>
            <person name="Thomas P.D."/>
            <person name="Tyler B.M."/>
            <person name="De Vries R.P."/>
            <person name="Kamoun S."/>
            <person name="Yandell M."/>
            <person name="Tisserat N."/>
            <person name="Buell C.R."/>
        </authorList>
    </citation>
    <scope>NUCLEOTIDE SEQUENCE</scope>
    <source>
        <strain evidence="5">DAOM:BR144</strain>
    </source>
</reference>
<dbReference type="EMBL" id="GL376609">
    <property type="status" value="NOT_ANNOTATED_CDS"/>
    <property type="molecule type" value="Genomic_DNA"/>
</dbReference>
<dbReference type="InterPro" id="IPR000569">
    <property type="entry name" value="HECT_dom"/>
</dbReference>
<dbReference type="Pfam" id="PF00632">
    <property type="entry name" value="HECT"/>
    <property type="match status" value="1"/>
</dbReference>
<dbReference type="STRING" id="431595.K3X886"/>
<evidence type="ECO:0000256" key="1">
    <source>
        <dbReference type="ARBA" id="ARBA00022786"/>
    </source>
</evidence>
<dbReference type="VEuPathDB" id="FungiDB:PYU1_G013406"/>
<dbReference type="InterPro" id="IPR042469">
    <property type="entry name" value="HECTD3"/>
</dbReference>
<feature type="active site" description="Glycyl thioester intermediate" evidence="2">
    <location>
        <position position="336"/>
    </location>
</feature>
<dbReference type="GO" id="GO:0004842">
    <property type="term" value="F:ubiquitin-protein transferase activity"/>
    <property type="evidence" value="ECO:0007669"/>
    <property type="project" value="InterPro"/>
</dbReference>
<evidence type="ECO:0000256" key="2">
    <source>
        <dbReference type="PROSITE-ProRule" id="PRU00104"/>
    </source>
</evidence>
<sequence>MRTWNDSFFRRAYCGKGHGGQRRAFKVKFLGEGVNDYGGPYRAVFEQIVDELQMDNVELSKGEQGLLPLLIPCPNRRSGTGSNQDKFLLNPSCGTSVTSNGPMALDLHRFLGKIIGTAVRHGLQMGLDLPSLVWRPLSGLDVSRPHLESVDVVTTNNLGLVEECDESTSEDILEHLSFSTPLSDGTEVPLCPNGENIPVTLENRDLYVKLVEKTRLTESNQQLAALREGLASVLPMELAPLFTPRELEVLICGHREVDVDLLRQCTEYSEGCEESMPHVEYFWDVLKEMTSEDRTSFLRRMPNSAKDFPMNFKIQSAHDPGARVDPDTYLPHAQTCFFALRLPTYTTKEILRSKLLYAIQNSPNMDADVRLHNAEGWADA</sequence>
<proteinExistence type="predicted"/>
<evidence type="ECO:0000259" key="3">
    <source>
        <dbReference type="PROSITE" id="PS50237"/>
    </source>
</evidence>